<feature type="region of interest" description="Disordered" evidence="1">
    <location>
        <begin position="1"/>
        <end position="39"/>
    </location>
</feature>
<reference evidence="2" key="1">
    <citation type="journal article" date="2014" name="Nat. Commun.">
        <title>Multiple recent horizontal transfers of a large genomic region in cheese making fungi.</title>
        <authorList>
            <person name="Cheeseman K."/>
            <person name="Ropars J."/>
            <person name="Renault P."/>
            <person name="Dupont J."/>
            <person name="Gouzy J."/>
            <person name="Branca A."/>
            <person name="Abraham A.L."/>
            <person name="Ceppi M."/>
            <person name="Conseiller E."/>
            <person name="Debuchy R."/>
            <person name="Malagnac F."/>
            <person name="Goarin A."/>
            <person name="Silar P."/>
            <person name="Lacoste S."/>
            <person name="Sallet E."/>
            <person name="Bensimon A."/>
            <person name="Giraud T."/>
            <person name="Brygoo Y."/>
        </authorList>
    </citation>
    <scope>NUCLEOTIDE SEQUENCE [LARGE SCALE GENOMIC DNA]</scope>
    <source>
        <strain evidence="2">FM164</strain>
    </source>
</reference>
<dbReference type="AlphaFoldDB" id="W6QA77"/>
<sequence length="112" mass="12463">MSRNDAAGRRKREHDGEFKRLASAPGMALHASKPPEMQSAGCCSKLGIESYVSIRNSNSWSTTSKAFPVRKKPSLEQESPSLYVTFPNYQTLPQRKKFPRGFPTESGAEVFP</sequence>
<accession>W6QA77</accession>
<name>W6QA77_PENRF</name>
<proteinExistence type="predicted"/>
<evidence type="ECO:0000256" key="1">
    <source>
        <dbReference type="SAM" id="MobiDB-lite"/>
    </source>
</evidence>
<dbReference type="Proteomes" id="UP000030686">
    <property type="component" value="Unassembled WGS sequence"/>
</dbReference>
<dbReference type="EMBL" id="HG792016">
    <property type="protein sequence ID" value="CDM32911.1"/>
    <property type="molecule type" value="Genomic_DNA"/>
</dbReference>
<keyword evidence="3" id="KW-1185">Reference proteome</keyword>
<protein>
    <submittedName>
        <fullName evidence="2">Genomic scaffold, ProqFM164S02</fullName>
    </submittedName>
</protein>
<gene>
    <name evidence="2" type="ORF">PROQFM164_S02g003062</name>
</gene>
<evidence type="ECO:0000313" key="2">
    <source>
        <dbReference type="EMBL" id="CDM32911.1"/>
    </source>
</evidence>
<evidence type="ECO:0000313" key="3">
    <source>
        <dbReference type="Proteomes" id="UP000030686"/>
    </source>
</evidence>
<organism evidence="2 3">
    <name type="scientific">Penicillium roqueforti (strain FM164)</name>
    <dbReference type="NCBI Taxonomy" id="1365484"/>
    <lineage>
        <taxon>Eukaryota</taxon>
        <taxon>Fungi</taxon>
        <taxon>Dikarya</taxon>
        <taxon>Ascomycota</taxon>
        <taxon>Pezizomycotina</taxon>
        <taxon>Eurotiomycetes</taxon>
        <taxon>Eurotiomycetidae</taxon>
        <taxon>Eurotiales</taxon>
        <taxon>Aspergillaceae</taxon>
        <taxon>Penicillium</taxon>
    </lineage>
</organism>